<dbReference type="AlphaFoldDB" id="A0A6C0ED16"/>
<dbReference type="EMBL" id="MN739786">
    <property type="protein sequence ID" value="QHT26370.1"/>
    <property type="molecule type" value="Genomic_DNA"/>
</dbReference>
<organism evidence="1">
    <name type="scientific">viral metagenome</name>
    <dbReference type="NCBI Taxonomy" id="1070528"/>
    <lineage>
        <taxon>unclassified sequences</taxon>
        <taxon>metagenomes</taxon>
        <taxon>organismal metagenomes</taxon>
    </lineage>
</organism>
<name>A0A6C0ED16_9ZZZZ</name>
<reference evidence="1" key="1">
    <citation type="journal article" date="2020" name="Nature">
        <title>Giant virus diversity and host interactions through global metagenomics.</title>
        <authorList>
            <person name="Schulz F."/>
            <person name="Roux S."/>
            <person name="Paez-Espino D."/>
            <person name="Jungbluth S."/>
            <person name="Walsh D.A."/>
            <person name="Denef V.J."/>
            <person name="McMahon K.D."/>
            <person name="Konstantinidis K.T."/>
            <person name="Eloe-Fadrosh E.A."/>
            <person name="Kyrpides N.C."/>
            <person name="Woyke T."/>
        </authorList>
    </citation>
    <scope>NUCLEOTIDE SEQUENCE</scope>
    <source>
        <strain evidence="1">GVMAG-M-3300023179-27</strain>
    </source>
</reference>
<proteinExistence type="predicted"/>
<protein>
    <submittedName>
        <fullName evidence="1">Uncharacterized protein</fullName>
    </submittedName>
</protein>
<accession>A0A6C0ED16</accession>
<evidence type="ECO:0000313" key="1">
    <source>
        <dbReference type="EMBL" id="QHT26370.1"/>
    </source>
</evidence>
<sequence length="116" mass="13591">MEGDEIVERVAKLTYELTLIMDLCVNIRRRLLARGIIKQMSKYSLRDDTDAISIFTPYELIKKWKIFTEMSNSIINAKLNNSYVETTYGDLVDFSKRIDSEIEMYDLCAYKGTGWR</sequence>